<dbReference type="EMBL" id="JBBMFM010000110">
    <property type="protein sequence ID" value="MEQ2427525.1"/>
    <property type="molecule type" value="Genomic_DNA"/>
</dbReference>
<keyword evidence="1" id="KW-0378">Hydrolase</keyword>
<evidence type="ECO:0000259" key="2">
    <source>
        <dbReference type="Pfam" id="PF03629"/>
    </source>
</evidence>
<reference evidence="3 4" key="1">
    <citation type="submission" date="2024-03" db="EMBL/GenBank/DDBJ databases">
        <title>Human intestinal bacterial collection.</title>
        <authorList>
            <person name="Pauvert C."/>
            <person name="Hitch T.C.A."/>
            <person name="Clavel T."/>
        </authorList>
    </citation>
    <scope>NUCLEOTIDE SEQUENCE [LARGE SCALE GENOMIC DNA]</scope>
    <source>
        <strain evidence="3 4">CLA-SR-H021</strain>
    </source>
</reference>
<dbReference type="Gene3D" id="6.10.170.10">
    <property type="match status" value="1"/>
</dbReference>
<dbReference type="InterPro" id="IPR036514">
    <property type="entry name" value="SGNH_hydro_sf"/>
</dbReference>
<sequence length="280" mass="31617">MKNTVKSFLIIGQSNMAGRGYLHEVKPIVNERIVMLRNGRWQMMAEPINCDRSVAGISLAASFADAWCHENKEGRIGLIPCAEGGSEIDEWDVGKALYDHAISEAHFAMKNSQLTGILWHQGESDSMGGKHEIYYEKLHRIMQGFRKELDASNIPIIIGGLGDFLGQSGFGKNCTEYTLINQKLKQFAFEVDNCYFVDAAGLTCNPDGIHINAVSQRKFGLRYFEAFFRKQHVLEPLTNEDEQILILESREHTKIEKTFLLSMQMALGDISYSDFETQLP</sequence>
<gene>
    <name evidence="3" type="ORF">WMQ36_21405</name>
</gene>
<dbReference type="RefSeq" id="WP_008722041.1">
    <property type="nucleotide sequence ID" value="NZ_JBBMFM010000110.1"/>
</dbReference>
<accession>A0ABV1DAX5</accession>
<dbReference type="SUPFAM" id="SSF52266">
    <property type="entry name" value="SGNH hydrolase"/>
    <property type="match status" value="1"/>
</dbReference>
<keyword evidence="4" id="KW-1185">Reference proteome</keyword>
<dbReference type="PANTHER" id="PTHR31988">
    <property type="entry name" value="ESTERASE, PUTATIVE (DUF303)-RELATED"/>
    <property type="match status" value="1"/>
</dbReference>
<dbReference type="Pfam" id="PF03629">
    <property type="entry name" value="SASA"/>
    <property type="match status" value="1"/>
</dbReference>
<dbReference type="Gene3D" id="3.40.50.1110">
    <property type="entry name" value="SGNH hydrolase"/>
    <property type="match status" value="1"/>
</dbReference>
<evidence type="ECO:0000313" key="3">
    <source>
        <dbReference type="EMBL" id="MEQ2427525.1"/>
    </source>
</evidence>
<dbReference type="InterPro" id="IPR052940">
    <property type="entry name" value="Carb_Esterase_6"/>
</dbReference>
<comment type="caution">
    <text evidence="3">The sequence shown here is derived from an EMBL/GenBank/DDBJ whole genome shotgun (WGS) entry which is preliminary data.</text>
</comment>
<protein>
    <submittedName>
        <fullName evidence="3">Sialate O-acetylesterase</fullName>
    </submittedName>
</protein>
<feature type="domain" description="Sialate O-acetylesterase" evidence="2">
    <location>
        <begin position="6"/>
        <end position="228"/>
    </location>
</feature>
<evidence type="ECO:0000256" key="1">
    <source>
        <dbReference type="ARBA" id="ARBA00022801"/>
    </source>
</evidence>
<organism evidence="3 4">
    <name type="scientific">Enterocloster hominis</name>
    <name type="common">ex Hitch et al. 2024</name>
    <dbReference type="NCBI Taxonomy" id="1917870"/>
    <lineage>
        <taxon>Bacteria</taxon>
        <taxon>Bacillati</taxon>
        <taxon>Bacillota</taxon>
        <taxon>Clostridia</taxon>
        <taxon>Lachnospirales</taxon>
        <taxon>Lachnospiraceae</taxon>
        <taxon>Enterocloster</taxon>
    </lineage>
</organism>
<dbReference type="Proteomes" id="UP001454086">
    <property type="component" value="Unassembled WGS sequence"/>
</dbReference>
<evidence type="ECO:0000313" key="4">
    <source>
        <dbReference type="Proteomes" id="UP001454086"/>
    </source>
</evidence>
<dbReference type="PANTHER" id="PTHR31988:SF19">
    <property type="entry name" value="9-O-ACETYL-N-ACETYLNEURAMINIC ACID DEACETYLASE-RELATED"/>
    <property type="match status" value="1"/>
</dbReference>
<dbReference type="InterPro" id="IPR005181">
    <property type="entry name" value="SASA"/>
</dbReference>
<name>A0ABV1DAX5_9FIRM</name>
<proteinExistence type="predicted"/>